<feature type="compositionally biased region" description="Basic residues" evidence="1">
    <location>
        <begin position="15"/>
        <end position="27"/>
    </location>
</feature>
<dbReference type="EMBL" id="ACCJ01000056">
    <property type="protein sequence ID" value="EEG56579.1"/>
    <property type="molecule type" value="Genomic_DNA"/>
</dbReference>
<gene>
    <name evidence="2" type="ORF">CLOSTASPAR_01318</name>
</gene>
<feature type="region of interest" description="Disordered" evidence="1">
    <location>
        <begin position="1"/>
        <end position="27"/>
    </location>
</feature>
<evidence type="ECO:0000313" key="2">
    <source>
        <dbReference type="EMBL" id="EEG56579.1"/>
    </source>
</evidence>
<keyword evidence="3" id="KW-1185">Reference proteome</keyword>
<proteinExistence type="predicted"/>
<reference evidence="2 3" key="1">
    <citation type="submission" date="2009-02" db="EMBL/GenBank/DDBJ databases">
        <title>Draft genome sequence of Clostridium asparagiforme (DSM 15981).</title>
        <authorList>
            <person name="Sudarsanam P."/>
            <person name="Ley R."/>
            <person name="Guruge J."/>
            <person name="Turnbaugh P.J."/>
            <person name="Mahowald M."/>
            <person name="Liep D."/>
            <person name="Gordon J."/>
        </authorList>
    </citation>
    <scope>NUCLEOTIDE SEQUENCE [LARGE SCALE GENOMIC DNA]</scope>
    <source>
        <strain evidence="2 3">DSM 15981</strain>
    </source>
</reference>
<dbReference type="HOGENOM" id="CLU_3097166_0_0_9"/>
<name>C0CWF2_9FIRM</name>
<evidence type="ECO:0000256" key="1">
    <source>
        <dbReference type="SAM" id="MobiDB-lite"/>
    </source>
</evidence>
<evidence type="ECO:0000313" key="3">
    <source>
        <dbReference type="Proteomes" id="UP000004756"/>
    </source>
</evidence>
<organism evidence="2 3">
    <name type="scientific">[Clostridium] asparagiforme DSM 15981</name>
    <dbReference type="NCBI Taxonomy" id="518636"/>
    <lineage>
        <taxon>Bacteria</taxon>
        <taxon>Bacillati</taxon>
        <taxon>Bacillota</taxon>
        <taxon>Clostridia</taxon>
        <taxon>Lachnospirales</taxon>
        <taxon>Lachnospiraceae</taxon>
        <taxon>Enterocloster</taxon>
    </lineage>
</organism>
<dbReference type="AlphaFoldDB" id="C0CWF2"/>
<comment type="caution">
    <text evidence="2">The sequence shown here is derived from an EMBL/GenBank/DDBJ whole genome shotgun (WGS) entry which is preliminary data.</text>
</comment>
<accession>C0CWF2</accession>
<sequence>MYGRTEPVQNERLAKRPSHQNKIKKNRISIEKCRKSLGVPGLPAFFHNILA</sequence>
<protein>
    <submittedName>
        <fullName evidence="2">Uncharacterized protein</fullName>
    </submittedName>
</protein>
<dbReference type="Proteomes" id="UP000004756">
    <property type="component" value="Unassembled WGS sequence"/>
</dbReference>